<keyword evidence="6" id="KW-0812">Transmembrane</keyword>
<dbReference type="AlphaFoldDB" id="A0AAV2Z0X3"/>
<comment type="similarity">
    <text evidence="1">Belongs to the glycosyl hydrolase 72 family.</text>
</comment>
<keyword evidence="6" id="KW-1133">Transmembrane helix</keyword>
<feature type="region of interest" description="Disordered" evidence="5">
    <location>
        <begin position="452"/>
        <end position="509"/>
    </location>
</feature>
<comment type="caution">
    <text evidence="7">The sequence shown here is derived from an EMBL/GenBank/DDBJ whole genome shotgun (WGS) entry which is preliminary data.</text>
</comment>
<reference evidence="7" key="1">
    <citation type="submission" date="2022-11" db="EMBL/GenBank/DDBJ databases">
        <authorList>
            <person name="Morgan W.R."/>
            <person name="Tartar A."/>
        </authorList>
    </citation>
    <scope>NUCLEOTIDE SEQUENCE</scope>
    <source>
        <strain evidence="7">ARSEF 373</strain>
    </source>
</reference>
<dbReference type="EMBL" id="DAKRPA010000071">
    <property type="protein sequence ID" value="DBA00066.1"/>
    <property type="molecule type" value="Genomic_DNA"/>
</dbReference>
<dbReference type="Proteomes" id="UP001146120">
    <property type="component" value="Unassembled WGS sequence"/>
</dbReference>
<feature type="transmembrane region" description="Helical" evidence="6">
    <location>
        <begin position="6"/>
        <end position="25"/>
    </location>
</feature>
<accession>A0AAV2Z0X3</accession>
<dbReference type="InterPro" id="IPR017853">
    <property type="entry name" value="GH"/>
</dbReference>
<dbReference type="Gene3D" id="3.20.20.80">
    <property type="entry name" value="Glycosidases"/>
    <property type="match status" value="1"/>
</dbReference>
<dbReference type="PROSITE" id="PS51257">
    <property type="entry name" value="PROKAR_LIPOPROTEIN"/>
    <property type="match status" value="1"/>
</dbReference>
<protein>
    <recommendedName>
        <fullName evidence="9">1,3-beta-glucanosyltransferase</fullName>
    </recommendedName>
</protein>
<dbReference type="InterPro" id="IPR004886">
    <property type="entry name" value="Glucanosyltransferase"/>
</dbReference>
<gene>
    <name evidence="7" type="ORF">N0F65_003732</name>
</gene>
<dbReference type="GO" id="GO:0005886">
    <property type="term" value="C:plasma membrane"/>
    <property type="evidence" value="ECO:0007669"/>
    <property type="project" value="TreeGrafter"/>
</dbReference>
<sequence>MLPRASAGWTSVFSCVNYCLFTMAFGSSMLRAAGASALLVAMACLQTTNAWLDPIVIKGNRFFNSKTGVEFRMKGMAYYPRPNAGNLSDVNNYDWAADTHEDVWKPHLEVMKDLGVNVIRLYSVDPTTSHDKFMCACSEAGIYVLIGMAAPCENCAILDLEPPKCYPDELFTRMQMVYNAFAVYDNTLGFSVGNENNLLRKYSEGGFQTAPCVKALIRDTRNYADSCASAIRRVPIGLDSADIKPRESFIAYYDCTVDDNEFTRAEWHGFNPYVECDPVKHTKYEDSKGLQALMKEYNATGYSRPIMFGEYGCNLGENTMDGYENQRTFYDAKWMNEEPEMMDQIVGGNVFEFVTEIPNTVAKALTKEKDNGRYGVGYFDPLTCDHFTIPCKFKPYPEYDNLKKAYSTTKNSTLTLKEYTPTRNNILKCPGNVTSKLPPMPKVDTLKCSVNQPTCNGKKSNSDRDAKASTAPKLGEKKKPTNVSPEDPSAPKSEGGAGGKGNAAPALSAATSVAAAAAVAVAMLL</sequence>
<evidence type="ECO:0000313" key="7">
    <source>
        <dbReference type="EMBL" id="DBA00066.1"/>
    </source>
</evidence>
<dbReference type="PANTHER" id="PTHR31468:SF2">
    <property type="entry name" value="1,3-BETA-GLUCANOSYLTRANSFERASE GAS1"/>
    <property type="match status" value="1"/>
</dbReference>
<evidence type="ECO:0000256" key="1">
    <source>
        <dbReference type="ARBA" id="ARBA00007528"/>
    </source>
</evidence>
<dbReference type="GO" id="GO:0042124">
    <property type="term" value="F:1,3-beta-glucanosyltransferase activity"/>
    <property type="evidence" value="ECO:0007669"/>
    <property type="project" value="TreeGrafter"/>
</dbReference>
<name>A0AAV2Z0X3_9STRA</name>
<keyword evidence="6" id="KW-0472">Membrane</keyword>
<dbReference type="Pfam" id="PF03198">
    <property type="entry name" value="Glyco_hydro_72"/>
    <property type="match status" value="1"/>
</dbReference>
<evidence type="ECO:0000256" key="3">
    <source>
        <dbReference type="ARBA" id="ARBA00023157"/>
    </source>
</evidence>
<organism evidence="7 8">
    <name type="scientific">Lagenidium giganteum</name>
    <dbReference type="NCBI Taxonomy" id="4803"/>
    <lineage>
        <taxon>Eukaryota</taxon>
        <taxon>Sar</taxon>
        <taxon>Stramenopiles</taxon>
        <taxon>Oomycota</taxon>
        <taxon>Peronosporomycetes</taxon>
        <taxon>Pythiales</taxon>
        <taxon>Pythiaceae</taxon>
    </lineage>
</organism>
<evidence type="ECO:0000256" key="2">
    <source>
        <dbReference type="ARBA" id="ARBA00022729"/>
    </source>
</evidence>
<dbReference type="PANTHER" id="PTHR31468">
    <property type="entry name" value="1,3-BETA-GLUCANOSYLTRANSFERASE GAS1"/>
    <property type="match status" value="1"/>
</dbReference>
<proteinExistence type="inferred from homology"/>
<keyword evidence="4" id="KW-0325">Glycoprotein</keyword>
<dbReference type="GO" id="GO:0034411">
    <property type="term" value="P:cell wall (1-&gt;3)-beta-D-glucan biosynthetic process"/>
    <property type="evidence" value="ECO:0007669"/>
    <property type="project" value="TreeGrafter"/>
</dbReference>
<keyword evidence="2" id="KW-0732">Signal</keyword>
<dbReference type="SUPFAM" id="SSF51445">
    <property type="entry name" value="(Trans)glycosidases"/>
    <property type="match status" value="1"/>
</dbReference>
<keyword evidence="8" id="KW-1185">Reference proteome</keyword>
<evidence type="ECO:0000313" key="8">
    <source>
        <dbReference type="Proteomes" id="UP001146120"/>
    </source>
</evidence>
<evidence type="ECO:0000256" key="6">
    <source>
        <dbReference type="SAM" id="Phobius"/>
    </source>
</evidence>
<reference evidence="7" key="2">
    <citation type="journal article" date="2023" name="Microbiol Resour">
        <title>Decontamination and Annotation of the Draft Genome Sequence of the Oomycete Lagenidium giganteum ARSEF 373.</title>
        <authorList>
            <person name="Morgan W.R."/>
            <person name="Tartar A."/>
        </authorList>
    </citation>
    <scope>NUCLEOTIDE SEQUENCE</scope>
    <source>
        <strain evidence="7">ARSEF 373</strain>
    </source>
</reference>
<evidence type="ECO:0000256" key="5">
    <source>
        <dbReference type="SAM" id="MobiDB-lite"/>
    </source>
</evidence>
<evidence type="ECO:0000256" key="4">
    <source>
        <dbReference type="ARBA" id="ARBA00023180"/>
    </source>
</evidence>
<evidence type="ECO:0008006" key="9">
    <source>
        <dbReference type="Google" id="ProtNLM"/>
    </source>
</evidence>
<keyword evidence="3" id="KW-1015">Disulfide bond</keyword>